<reference evidence="4 5" key="1">
    <citation type="journal article" date="2020" name="Front. Plant Sci.">
        <title>Isolation of Rhizosphere Bacteria That Improve Quality and Water Stress Tolerance in Greenhouse Ornamentals.</title>
        <authorList>
            <person name="Nordstedt N.P."/>
            <person name="Jones M.L."/>
        </authorList>
    </citation>
    <scope>NUCLEOTIDE SEQUENCE [LARGE SCALE GENOMIC DNA]</scope>
    <source>
        <strain evidence="4 5">C2F7</strain>
    </source>
</reference>
<evidence type="ECO:0000313" key="4">
    <source>
        <dbReference type="EMBL" id="NUT80844.1"/>
    </source>
</evidence>
<name>A0AAJ3FUA8_9PSED</name>
<dbReference type="EMBL" id="JABFMS010000008">
    <property type="protein sequence ID" value="NUT80844.1"/>
    <property type="molecule type" value="Genomic_DNA"/>
</dbReference>
<dbReference type="AlphaFoldDB" id="A0AAJ3FUA8"/>
<keyword evidence="2" id="KW-0472">Membrane</keyword>
<dbReference type="Gene3D" id="2.40.30.170">
    <property type="match status" value="1"/>
</dbReference>
<dbReference type="InterPro" id="IPR050739">
    <property type="entry name" value="MFP"/>
</dbReference>
<keyword evidence="2" id="KW-0812">Transmembrane</keyword>
<dbReference type="PANTHER" id="PTHR30386">
    <property type="entry name" value="MEMBRANE FUSION SUBUNIT OF EMRAB-TOLC MULTIDRUG EFFLUX PUMP"/>
    <property type="match status" value="1"/>
</dbReference>
<feature type="domain" description="AprE-like beta-barrel" evidence="3">
    <location>
        <begin position="312"/>
        <end position="406"/>
    </location>
</feature>
<evidence type="ECO:0000256" key="1">
    <source>
        <dbReference type="SAM" id="Coils"/>
    </source>
</evidence>
<dbReference type="Proteomes" id="UP000562723">
    <property type="component" value="Unassembled WGS sequence"/>
</dbReference>
<protein>
    <submittedName>
        <fullName evidence="4">HlyD family efflux transporter periplasmic adaptor subunit</fullName>
    </submittedName>
</protein>
<feature type="transmembrane region" description="Helical" evidence="2">
    <location>
        <begin position="33"/>
        <end position="55"/>
    </location>
</feature>
<proteinExistence type="predicted"/>
<dbReference type="Pfam" id="PF26002">
    <property type="entry name" value="Beta-barrel_AprE"/>
    <property type="match status" value="1"/>
</dbReference>
<keyword evidence="1" id="KW-0175">Coiled coil</keyword>
<evidence type="ECO:0000259" key="3">
    <source>
        <dbReference type="Pfam" id="PF26002"/>
    </source>
</evidence>
<comment type="caution">
    <text evidence="4">The sequence shown here is derived from an EMBL/GenBank/DDBJ whole genome shotgun (WGS) entry which is preliminary data.</text>
</comment>
<evidence type="ECO:0000313" key="5">
    <source>
        <dbReference type="Proteomes" id="UP000562723"/>
    </source>
</evidence>
<sequence length="427" mass="47926">MLTLTQDTSLFRTEALEAQQVQWLGSIVLIRPISFAFLTAFATVLASIVIIFFLWGSYTKRSTIAGQLLPSSGQIKVYAPQQGRVLESFIREGQYVKAGAHLLTLSSEHYGENSDPIQESISSNLKERKRSLIDELTKTKILQADQRKSLASHFSSLKNELDILAGQITSQKQLVALASNAASRYSGLMKKGYIAMDQLQQRQAELLNHRQKLNTLERDHSALRQRITERRNELSGLSARHENQLAIIHRMLSEIDREIIESEARRILVIKAPQEGVVTAILAEPGQTTGTARPLLSIVPNNSLLQAELYSPSKSIGFIRVDDEVRIRYQAYPYQKFGQHNGIVKSISKASVSAVELASTVGEIPGIGLDGERYYRIRVGLEKQHVLAYGEQRSLQTGMLLEADIMQETRHLYEWVLEPLYSLTGRL</sequence>
<keyword evidence="2" id="KW-1133">Transmembrane helix</keyword>
<dbReference type="Gene3D" id="2.40.50.100">
    <property type="match status" value="1"/>
</dbReference>
<accession>A0AAJ3FUA8</accession>
<organism evidence="4 5">
    <name type="scientific">Pseudomonas brassicacearum</name>
    <dbReference type="NCBI Taxonomy" id="930166"/>
    <lineage>
        <taxon>Bacteria</taxon>
        <taxon>Pseudomonadati</taxon>
        <taxon>Pseudomonadota</taxon>
        <taxon>Gammaproteobacteria</taxon>
        <taxon>Pseudomonadales</taxon>
        <taxon>Pseudomonadaceae</taxon>
        <taxon>Pseudomonas</taxon>
    </lineage>
</organism>
<dbReference type="InterPro" id="IPR058982">
    <property type="entry name" value="Beta-barrel_AprE"/>
</dbReference>
<evidence type="ECO:0000256" key="2">
    <source>
        <dbReference type="SAM" id="Phobius"/>
    </source>
</evidence>
<dbReference type="PRINTS" id="PR01490">
    <property type="entry name" value="RTXTOXIND"/>
</dbReference>
<feature type="coiled-coil region" evidence="1">
    <location>
        <begin position="196"/>
        <end position="233"/>
    </location>
</feature>
<gene>
    <name evidence="4" type="ORF">HNO85_07825</name>
</gene>
<dbReference type="PANTHER" id="PTHR30386:SF28">
    <property type="entry name" value="EXPORTED PROTEIN"/>
    <property type="match status" value="1"/>
</dbReference>